<comment type="caution">
    <text evidence="1">The sequence shown here is derived from an EMBL/GenBank/DDBJ whole genome shotgun (WGS) entry which is preliminary data.</text>
</comment>
<keyword evidence="2" id="KW-1185">Reference proteome</keyword>
<evidence type="ECO:0000313" key="2">
    <source>
        <dbReference type="Proteomes" id="UP001501470"/>
    </source>
</evidence>
<protein>
    <submittedName>
        <fullName evidence="1">Uncharacterized protein</fullName>
    </submittedName>
</protein>
<name>A0ABN2BH76_9ACTN</name>
<dbReference type="Proteomes" id="UP001501470">
    <property type="component" value="Unassembled WGS sequence"/>
</dbReference>
<dbReference type="EMBL" id="BAAAQD010000016">
    <property type="protein sequence ID" value="GAA1540737.1"/>
    <property type="molecule type" value="Genomic_DNA"/>
</dbReference>
<sequence>MATSRCRTSSWTCCDAAAGGWQAVAAADAIQDAYWQAHAIAGLAWHLPPDERTRAVAALTIATPDP</sequence>
<evidence type="ECO:0000313" key="1">
    <source>
        <dbReference type="EMBL" id="GAA1540737.1"/>
    </source>
</evidence>
<proteinExistence type="predicted"/>
<accession>A0ABN2BH76</accession>
<organism evidence="1 2">
    <name type="scientific">Dactylosporangium maewongense</name>
    <dbReference type="NCBI Taxonomy" id="634393"/>
    <lineage>
        <taxon>Bacteria</taxon>
        <taxon>Bacillati</taxon>
        <taxon>Actinomycetota</taxon>
        <taxon>Actinomycetes</taxon>
        <taxon>Micromonosporales</taxon>
        <taxon>Micromonosporaceae</taxon>
        <taxon>Dactylosporangium</taxon>
    </lineage>
</organism>
<reference evidence="1 2" key="1">
    <citation type="journal article" date="2019" name="Int. J. Syst. Evol. Microbiol.">
        <title>The Global Catalogue of Microorganisms (GCM) 10K type strain sequencing project: providing services to taxonomists for standard genome sequencing and annotation.</title>
        <authorList>
            <consortium name="The Broad Institute Genomics Platform"/>
            <consortium name="The Broad Institute Genome Sequencing Center for Infectious Disease"/>
            <person name="Wu L."/>
            <person name="Ma J."/>
        </authorList>
    </citation>
    <scope>NUCLEOTIDE SEQUENCE [LARGE SCALE GENOMIC DNA]</scope>
    <source>
        <strain evidence="1 2">JCM 15933</strain>
    </source>
</reference>
<gene>
    <name evidence="1" type="ORF">GCM10009827_070130</name>
</gene>
<dbReference type="RefSeq" id="WP_344506803.1">
    <property type="nucleotide sequence ID" value="NZ_BAAAQD010000016.1"/>
</dbReference>